<dbReference type="STRING" id="983506.L8X5T4"/>
<dbReference type="GO" id="GO:0019843">
    <property type="term" value="F:rRNA binding"/>
    <property type="evidence" value="ECO:0007669"/>
    <property type="project" value="InterPro"/>
</dbReference>
<dbReference type="GO" id="GO:0003735">
    <property type="term" value="F:structural constituent of ribosome"/>
    <property type="evidence" value="ECO:0007669"/>
    <property type="project" value="InterPro"/>
</dbReference>
<evidence type="ECO:0000313" key="6">
    <source>
        <dbReference type="Proteomes" id="UP000011668"/>
    </source>
</evidence>
<keyword evidence="2 4" id="KW-0689">Ribosomal protein</keyword>
<dbReference type="PANTHER" id="PTHR12220:SF13">
    <property type="entry name" value="LARGE RIBOSOMAL SUBUNIT PROTEIN UL16M"/>
    <property type="match status" value="1"/>
</dbReference>
<dbReference type="Proteomes" id="UP000011668">
    <property type="component" value="Unassembled WGS sequence"/>
</dbReference>
<dbReference type="GO" id="GO:0032543">
    <property type="term" value="P:mitochondrial translation"/>
    <property type="evidence" value="ECO:0007669"/>
    <property type="project" value="TreeGrafter"/>
</dbReference>
<organism evidence="5 6">
    <name type="scientific">Thanatephorus cucumeris (strain AG1-IA)</name>
    <name type="common">Rice sheath blight fungus</name>
    <name type="synonym">Rhizoctonia solani</name>
    <dbReference type="NCBI Taxonomy" id="983506"/>
    <lineage>
        <taxon>Eukaryota</taxon>
        <taxon>Fungi</taxon>
        <taxon>Dikarya</taxon>
        <taxon>Basidiomycota</taxon>
        <taxon>Agaricomycotina</taxon>
        <taxon>Agaricomycetes</taxon>
        <taxon>Cantharellales</taxon>
        <taxon>Ceratobasidiaceae</taxon>
        <taxon>Rhizoctonia</taxon>
        <taxon>Rhizoctonia solani AG-1</taxon>
    </lineage>
</organism>
<dbReference type="OrthoDB" id="268521at2759"/>
<dbReference type="NCBIfam" id="TIGR01164">
    <property type="entry name" value="rplP_bact"/>
    <property type="match status" value="1"/>
</dbReference>
<dbReference type="HOGENOM" id="CLU_078858_0_0_1"/>
<dbReference type="GO" id="GO:0005762">
    <property type="term" value="C:mitochondrial large ribosomal subunit"/>
    <property type="evidence" value="ECO:0007669"/>
    <property type="project" value="TreeGrafter"/>
</dbReference>
<sequence length="280" mass="30996">MSLILSSLRAIFKPYASVPHPTITFSRARSQLAPRRVRYRKSHKGRIPIPTGGSTKGTTLAFGDYGLRVRGEGMRLTAKQLQAAEVVIKRKLKIIKTSQIWMRVFPDLPVCVKGNETRMGKGKGSFEYWACRVPTGRVVFEIGGGIREEIARDALRLAATKLPVLTEFISRSAGPKLGAIDLPPVTPKPITGASYKIVRKPLQPISVIDQEALKVPAETNANSIMCLYLRCMRRGSSGVISYKRNSIKSNPLEFSSGAISREVEARNRRPSRLPISQRVD</sequence>
<dbReference type="InterPro" id="IPR016180">
    <property type="entry name" value="Ribosomal_uL16_dom"/>
</dbReference>
<evidence type="ECO:0000256" key="2">
    <source>
        <dbReference type="ARBA" id="ARBA00022980"/>
    </source>
</evidence>
<dbReference type="InterPro" id="IPR000114">
    <property type="entry name" value="Ribosomal_uL16_bact-type"/>
</dbReference>
<dbReference type="Pfam" id="PF00252">
    <property type="entry name" value="Ribosomal_L16"/>
    <property type="match status" value="1"/>
</dbReference>
<proteinExistence type="inferred from homology"/>
<reference evidence="5 6" key="1">
    <citation type="journal article" date="2013" name="Nat. Commun.">
        <title>The evolution and pathogenic mechanisms of the rice sheath blight pathogen.</title>
        <authorList>
            <person name="Zheng A."/>
            <person name="Lin R."/>
            <person name="Xu L."/>
            <person name="Qin P."/>
            <person name="Tang C."/>
            <person name="Ai P."/>
            <person name="Zhang D."/>
            <person name="Liu Y."/>
            <person name="Sun Z."/>
            <person name="Feng H."/>
            <person name="Wang Y."/>
            <person name="Chen Y."/>
            <person name="Liang X."/>
            <person name="Fu R."/>
            <person name="Li Q."/>
            <person name="Zhang J."/>
            <person name="Yu X."/>
            <person name="Xie Z."/>
            <person name="Ding L."/>
            <person name="Guan P."/>
            <person name="Tang J."/>
            <person name="Liang Y."/>
            <person name="Wang S."/>
            <person name="Deng Q."/>
            <person name="Li S."/>
            <person name="Zhu J."/>
            <person name="Wang L."/>
            <person name="Liu H."/>
            <person name="Li P."/>
        </authorList>
    </citation>
    <scope>NUCLEOTIDE SEQUENCE [LARGE SCALE GENOMIC DNA]</scope>
    <source>
        <strain evidence="6">AG-1 IA</strain>
    </source>
</reference>
<evidence type="ECO:0000256" key="3">
    <source>
        <dbReference type="ARBA" id="ARBA00023274"/>
    </source>
</evidence>
<keyword evidence="3 4" id="KW-0687">Ribonucleoprotein</keyword>
<accession>L8X5T4</accession>
<protein>
    <submittedName>
        <fullName evidence="5">54S ribosomal protein L16</fullName>
    </submittedName>
</protein>
<dbReference type="EMBL" id="AFRT01000335">
    <property type="protein sequence ID" value="ELU44383.1"/>
    <property type="molecule type" value="Genomic_DNA"/>
</dbReference>
<comment type="similarity">
    <text evidence="1 4">Belongs to the universal ribosomal protein uL16 family.</text>
</comment>
<keyword evidence="6" id="KW-1185">Reference proteome</keyword>
<dbReference type="InterPro" id="IPR047873">
    <property type="entry name" value="Ribosomal_uL16"/>
</dbReference>
<comment type="caution">
    <text evidence="5">The sequence shown here is derived from an EMBL/GenBank/DDBJ whole genome shotgun (WGS) entry which is preliminary data.</text>
</comment>
<evidence type="ECO:0000313" key="5">
    <source>
        <dbReference type="EMBL" id="ELU44383.1"/>
    </source>
</evidence>
<dbReference type="SUPFAM" id="SSF54686">
    <property type="entry name" value="Ribosomal protein L16p/L10e"/>
    <property type="match status" value="1"/>
</dbReference>
<dbReference type="InterPro" id="IPR036920">
    <property type="entry name" value="Ribosomal_uL16_sf"/>
</dbReference>
<evidence type="ECO:0000256" key="1">
    <source>
        <dbReference type="ARBA" id="ARBA00008931"/>
    </source>
</evidence>
<dbReference type="PANTHER" id="PTHR12220">
    <property type="entry name" value="50S/60S RIBOSOMAL PROTEIN L16"/>
    <property type="match status" value="1"/>
</dbReference>
<gene>
    <name evidence="5" type="ORF">AG1IA_01600</name>
</gene>
<dbReference type="InterPro" id="IPR020798">
    <property type="entry name" value="Ribosomal_uL16_CS"/>
</dbReference>
<dbReference type="PRINTS" id="PR00060">
    <property type="entry name" value="RIBOSOMALL16"/>
</dbReference>
<dbReference type="CDD" id="cd01433">
    <property type="entry name" value="Ribosomal_L16_L10e"/>
    <property type="match status" value="1"/>
</dbReference>
<dbReference type="Gene3D" id="3.90.1170.10">
    <property type="entry name" value="Ribosomal protein L10e/L16"/>
    <property type="match status" value="1"/>
</dbReference>
<dbReference type="AlphaFoldDB" id="L8X5T4"/>
<name>L8X5T4_THACA</name>
<dbReference type="PROSITE" id="PS00701">
    <property type="entry name" value="RIBOSOMAL_L16_2"/>
    <property type="match status" value="1"/>
</dbReference>
<evidence type="ECO:0000256" key="4">
    <source>
        <dbReference type="RuleBase" id="RU004413"/>
    </source>
</evidence>